<reference evidence="3" key="1">
    <citation type="journal article" date="2019" name="Int. J. Syst. Evol. Microbiol.">
        <title>The Global Catalogue of Microorganisms (GCM) 10K type strain sequencing project: providing services to taxonomists for standard genome sequencing and annotation.</title>
        <authorList>
            <consortium name="The Broad Institute Genomics Platform"/>
            <consortium name="The Broad Institute Genome Sequencing Center for Infectious Disease"/>
            <person name="Wu L."/>
            <person name="Ma J."/>
        </authorList>
    </citation>
    <scope>NUCLEOTIDE SEQUENCE [LARGE SCALE GENOMIC DNA]</scope>
    <source>
        <strain evidence="3">JCM 19173</strain>
    </source>
</reference>
<protein>
    <submittedName>
        <fullName evidence="2">Uncharacterized protein</fullName>
    </submittedName>
</protein>
<sequence>MNARAALAAALLSVSLGGLCPAGATTAPTLTLAQQAQRAEVIVRATLGTPAEVKDGEVTYLAYPLTVTETIAGDPTRLPQQEGTPALFVLKGVDGLPELRAGLEVVALLYAARLDSPVVGFNQGLYAVTGGKVSAGTITDPAKLREALLSARGGK</sequence>
<proteinExistence type="predicted"/>
<dbReference type="EMBL" id="BMPE01000008">
    <property type="protein sequence ID" value="GGL07191.1"/>
    <property type="molecule type" value="Genomic_DNA"/>
</dbReference>
<feature type="signal peptide" evidence="1">
    <location>
        <begin position="1"/>
        <end position="24"/>
    </location>
</feature>
<organism evidence="2 3">
    <name type="scientific">Deinococcus radiotolerans</name>
    <dbReference type="NCBI Taxonomy" id="1309407"/>
    <lineage>
        <taxon>Bacteria</taxon>
        <taxon>Thermotogati</taxon>
        <taxon>Deinococcota</taxon>
        <taxon>Deinococci</taxon>
        <taxon>Deinococcales</taxon>
        <taxon>Deinococcaceae</taxon>
        <taxon>Deinococcus</taxon>
    </lineage>
</organism>
<dbReference type="RefSeq" id="WP_189069572.1">
    <property type="nucleotide sequence ID" value="NZ_BMPE01000008.1"/>
</dbReference>
<gene>
    <name evidence="2" type="ORF">GCM10010844_27480</name>
</gene>
<evidence type="ECO:0000313" key="3">
    <source>
        <dbReference type="Proteomes" id="UP000604341"/>
    </source>
</evidence>
<keyword evidence="3" id="KW-1185">Reference proteome</keyword>
<comment type="caution">
    <text evidence="2">The sequence shown here is derived from an EMBL/GenBank/DDBJ whole genome shotgun (WGS) entry which is preliminary data.</text>
</comment>
<accession>A0ABQ2FMJ0</accession>
<feature type="chain" id="PRO_5045787155" evidence="1">
    <location>
        <begin position="25"/>
        <end position="155"/>
    </location>
</feature>
<evidence type="ECO:0000313" key="2">
    <source>
        <dbReference type="EMBL" id="GGL07191.1"/>
    </source>
</evidence>
<name>A0ABQ2FMJ0_9DEIO</name>
<dbReference type="Proteomes" id="UP000604341">
    <property type="component" value="Unassembled WGS sequence"/>
</dbReference>
<keyword evidence="1" id="KW-0732">Signal</keyword>
<evidence type="ECO:0000256" key="1">
    <source>
        <dbReference type="SAM" id="SignalP"/>
    </source>
</evidence>